<reference evidence="2 3" key="1">
    <citation type="submission" date="2021-10" db="EMBL/GenBank/DDBJ databases">
        <authorList>
            <person name="Criscuolo A."/>
        </authorList>
    </citation>
    <scope>NUCLEOTIDE SEQUENCE [LARGE SCALE GENOMIC DNA]</scope>
    <source>
        <strain evidence="3">CIP 111883</strain>
    </source>
</reference>
<keyword evidence="1" id="KW-0812">Transmembrane</keyword>
<protein>
    <submittedName>
        <fullName evidence="2">Uncharacterized protein</fullName>
    </submittedName>
</protein>
<organism evidence="2 3">
    <name type="scientific">Sutcliffiella rhizosphaerae</name>
    <dbReference type="NCBI Taxonomy" id="2880967"/>
    <lineage>
        <taxon>Bacteria</taxon>
        <taxon>Bacillati</taxon>
        <taxon>Bacillota</taxon>
        <taxon>Bacilli</taxon>
        <taxon>Bacillales</taxon>
        <taxon>Bacillaceae</taxon>
        <taxon>Sutcliffiella</taxon>
    </lineage>
</organism>
<accession>A0ABN8ADM9</accession>
<dbReference type="RefSeq" id="WP_230501171.1">
    <property type="nucleotide sequence ID" value="NZ_CAKJTJ010000009.1"/>
</dbReference>
<evidence type="ECO:0000313" key="3">
    <source>
        <dbReference type="Proteomes" id="UP000789833"/>
    </source>
</evidence>
<proteinExistence type="predicted"/>
<evidence type="ECO:0000256" key="1">
    <source>
        <dbReference type="SAM" id="Phobius"/>
    </source>
</evidence>
<dbReference type="Proteomes" id="UP000789833">
    <property type="component" value="Unassembled WGS sequence"/>
</dbReference>
<name>A0ABN8ADM9_9BACI</name>
<dbReference type="EMBL" id="CAKJTJ010000009">
    <property type="protein sequence ID" value="CAG9621273.1"/>
    <property type="molecule type" value="Genomic_DNA"/>
</dbReference>
<keyword evidence="3" id="KW-1185">Reference proteome</keyword>
<keyword evidence="1" id="KW-1133">Transmembrane helix</keyword>
<evidence type="ECO:0000313" key="2">
    <source>
        <dbReference type="EMBL" id="CAG9621273.1"/>
    </source>
</evidence>
<sequence length="117" mass="13320">MKKRTIQVMIVVGLFIVALLINPIDYYVGYKGEKELFSVSDGILSDAGFHDEEIKAVNHLGSNIFLIETADNHFIIQRERNNRSTSFTVFESSDFMVERLDGLKPSLSLRIKEILGR</sequence>
<gene>
    <name evidence="2" type="ORF">BACCIP111883_02045</name>
</gene>
<comment type="caution">
    <text evidence="2">The sequence shown here is derived from an EMBL/GenBank/DDBJ whole genome shotgun (WGS) entry which is preliminary data.</text>
</comment>
<feature type="transmembrane region" description="Helical" evidence="1">
    <location>
        <begin position="6"/>
        <end position="28"/>
    </location>
</feature>
<keyword evidence="1" id="KW-0472">Membrane</keyword>